<dbReference type="Pfam" id="PF00732">
    <property type="entry name" value="GMC_oxred_N"/>
    <property type="match status" value="1"/>
</dbReference>
<dbReference type="AlphaFoldDB" id="A0A656QBM5"/>
<dbReference type="Pfam" id="PF05199">
    <property type="entry name" value="GMC_oxred_C"/>
    <property type="match status" value="1"/>
</dbReference>
<proteinExistence type="inferred from homology"/>
<evidence type="ECO:0000256" key="2">
    <source>
        <dbReference type="ARBA" id="ARBA00010790"/>
    </source>
</evidence>
<evidence type="ECO:0000256" key="5">
    <source>
        <dbReference type="RuleBase" id="RU003968"/>
    </source>
</evidence>
<dbReference type="RefSeq" id="WP_034473584.1">
    <property type="nucleotide sequence ID" value="NZ_CP084283.1"/>
</dbReference>
<dbReference type="Proteomes" id="UP000027451">
    <property type="component" value="Unassembled WGS sequence"/>
</dbReference>
<reference evidence="8 9" key="1">
    <citation type="submission" date="2014-03" db="EMBL/GenBank/DDBJ databases">
        <title>Draft Genome Sequences of Four Burkholderia Strains.</title>
        <authorList>
            <person name="Liu X.Y."/>
            <person name="Li C.X."/>
            <person name="Xu J.H."/>
        </authorList>
    </citation>
    <scope>NUCLEOTIDE SEQUENCE [LARGE SCALE GENOMIC DNA]</scope>
    <source>
        <strain evidence="8 9">OP-1</strain>
    </source>
</reference>
<comment type="cofactor">
    <cofactor evidence="1">
        <name>FAD</name>
        <dbReference type="ChEBI" id="CHEBI:57692"/>
    </cofactor>
</comment>
<feature type="domain" description="Glucose-methanol-choline oxidoreductase N-terminal" evidence="6">
    <location>
        <begin position="95"/>
        <end position="118"/>
    </location>
</feature>
<dbReference type="PROSITE" id="PS51257">
    <property type="entry name" value="PROKAR_LIPOPROTEIN"/>
    <property type="match status" value="1"/>
</dbReference>
<name>A0A656QBM5_9BURK</name>
<dbReference type="InterPro" id="IPR007867">
    <property type="entry name" value="GMC_OxRtase_C"/>
</dbReference>
<dbReference type="PIRSF" id="PIRSF000137">
    <property type="entry name" value="Alcohol_oxidase"/>
    <property type="match status" value="1"/>
</dbReference>
<evidence type="ECO:0000259" key="7">
    <source>
        <dbReference type="PROSITE" id="PS00624"/>
    </source>
</evidence>
<dbReference type="PROSITE" id="PS00623">
    <property type="entry name" value="GMC_OXRED_1"/>
    <property type="match status" value="1"/>
</dbReference>
<dbReference type="InterPro" id="IPR012132">
    <property type="entry name" value="GMC_OxRdtase"/>
</dbReference>
<dbReference type="SUPFAM" id="SSF54373">
    <property type="entry name" value="FAD-linked reductases, C-terminal domain"/>
    <property type="match status" value="1"/>
</dbReference>
<dbReference type="GO" id="GO:0050660">
    <property type="term" value="F:flavin adenine dinucleotide binding"/>
    <property type="evidence" value="ECO:0007669"/>
    <property type="project" value="InterPro"/>
</dbReference>
<keyword evidence="9" id="KW-1185">Reference proteome</keyword>
<evidence type="ECO:0000313" key="9">
    <source>
        <dbReference type="Proteomes" id="UP000027451"/>
    </source>
</evidence>
<sequence>MSDSARRRASVSGNDQYDYIVVGAGSAGCAVASRLADQQGVTVALLETGPDDHHYTVWAPVGVAKLAVKENVRNYGYHTLPQPSLNNRVSFQPRGRGLGGSSSINGMLYVRGHRNDYDRWAQLGCRGWSYEEVLPYFRKAESNGRIRNGLDDAFHGAQGPLHVCDQRTLNPFSQRFIDAALQAGMRLNHDFNGQHQEGVGLYQVTQYNGERWNTARAYLHRGDAADASLCGGRDSLSVMTGTIALRIEFDGKRATGVRVVRDGVERSLRARREVIVCAGAFNSPQLLLASGIGPAAHLREMGIDVVHDLPGVGENLQDHIDITIKKAVPTADLYGYSWRNIARMIPELMRYRRDRTGMFASNIIEAGGFTRSREGLAEPDLQFAFILALVGSRGDGAGRKAPPGYSCHATNLRPKSRGVLRLKSRDMRDAPLIDPRYLSVESDMDNLVTGVRLIRRIFSQPALAQAGGRELMTDDFGPGEGDERAIRAYIRQHADTLFHPVGTCKMGVDELAVVDPDLRVRGIDGLRVADASVMPTIIGGNTNAPTIMIAEKAADLIRAAVSTETRVEAI</sequence>
<dbReference type="Gene3D" id="3.30.560.10">
    <property type="entry name" value="Glucose Oxidase, domain 3"/>
    <property type="match status" value="1"/>
</dbReference>
<evidence type="ECO:0000256" key="1">
    <source>
        <dbReference type="ARBA" id="ARBA00001974"/>
    </source>
</evidence>
<feature type="domain" description="Glucose-methanol-choline oxidoreductase N-terminal" evidence="7">
    <location>
        <begin position="279"/>
        <end position="293"/>
    </location>
</feature>
<organism evidence="8 9">
    <name type="scientific">Caballeronia zhejiangensis</name>
    <dbReference type="NCBI Taxonomy" id="871203"/>
    <lineage>
        <taxon>Bacteria</taxon>
        <taxon>Pseudomonadati</taxon>
        <taxon>Pseudomonadota</taxon>
        <taxon>Betaproteobacteria</taxon>
        <taxon>Burkholderiales</taxon>
        <taxon>Burkholderiaceae</taxon>
        <taxon>Caballeronia</taxon>
    </lineage>
</organism>
<comment type="similarity">
    <text evidence="2 5">Belongs to the GMC oxidoreductase family.</text>
</comment>
<dbReference type="SUPFAM" id="SSF51905">
    <property type="entry name" value="FAD/NAD(P)-binding domain"/>
    <property type="match status" value="1"/>
</dbReference>
<evidence type="ECO:0000259" key="6">
    <source>
        <dbReference type="PROSITE" id="PS00623"/>
    </source>
</evidence>
<dbReference type="InterPro" id="IPR000172">
    <property type="entry name" value="GMC_OxRdtase_N"/>
</dbReference>
<comment type="caution">
    <text evidence="8">The sequence shown here is derived from an EMBL/GenBank/DDBJ whole genome shotgun (WGS) entry which is preliminary data.</text>
</comment>
<protein>
    <submittedName>
        <fullName evidence="8">GMC family oxidoreductase</fullName>
    </submittedName>
</protein>
<dbReference type="Gene3D" id="3.50.50.60">
    <property type="entry name" value="FAD/NAD(P)-binding domain"/>
    <property type="match status" value="1"/>
</dbReference>
<accession>A0A656QBM5</accession>
<evidence type="ECO:0000256" key="4">
    <source>
        <dbReference type="ARBA" id="ARBA00022827"/>
    </source>
</evidence>
<gene>
    <name evidence="8" type="ORF">BG60_22510</name>
</gene>
<keyword evidence="3 5" id="KW-0285">Flavoprotein</keyword>
<dbReference type="PROSITE" id="PS00624">
    <property type="entry name" value="GMC_OXRED_2"/>
    <property type="match status" value="1"/>
</dbReference>
<dbReference type="EMBL" id="JFHD01000033">
    <property type="protein sequence ID" value="KDR26537.1"/>
    <property type="molecule type" value="Genomic_DNA"/>
</dbReference>
<dbReference type="PANTHER" id="PTHR11552:SF147">
    <property type="entry name" value="CHOLINE DEHYDROGENASE, MITOCHONDRIAL"/>
    <property type="match status" value="1"/>
</dbReference>
<evidence type="ECO:0000313" key="8">
    <source>
        <dbReference type="EMBL" id="KDR26537.1"/>
    </source>
</evidence>
<keyword evidence="4 5" id="KW-0274">FAD</keyword>
<dbReference type="PANTHER" id="PTHR11552">
    <property type="entry name" value="GLUCOSE-METHANOL-CHOLINE GMC OXIDOREDUCTASE"/>
    <property type="match status" value="1"/>
</dbReference>
<dbReference type="GO" id="GO:0016614">
    <property type="term" value="F:oxidoreductase activity, acting on CH-OH group of donors"/>
    <property type="evidence" value="ECO:0007669"/>
    <property type="project" value="InterPro"/>
</dbReference>
<dbReference type="InterPro" id="IPR036188">
    <property type="entry name" value="FAD/NAD-bd_sf"/>
</dbReference>
<evidence type="ECO:0000256" key="3">
    <source>
        <dbReference type="ARBA" id="ARBA00022630"/>
    </source>
</evidence>